<comment type="similarity">
    <text evidence="14 16">Belongs to the type III pantothenate kinase family.</text>
</comment>
<dbReference type="AlphaFoldDB" id="A0A2N7PQB8"/>
<evidence type="ECO:0000256" key="7">
    <source>
        <dbReference type="ARBA" id="ARBA00022490"/>
    </source>
</evidence>
<evidence type="ECO:0000313" key="17">
    <source>
        <dbReference type="EMBL" id="PMP69117.1"/>
    </source>
</evidence>
<evidence type="ECO:0000313" key="19">
    <source>
        <dbReference type="Proteomes" id="UP000235460"/>
    </source>
</evidence>
<dbReference type="Gene3D" id="3.30.420.40">
    <property type="match status" value="2"/>
</dbReference>
<feature type="binding site" evidence="16">
    <location>
        <position position="102"/>
    </location>
    <ligand>
        <name>substrate</name>
    </ligand>
</feature>
<evidence type="ECO:0000256" key="15">
    <source>
        <dbReference type="ARBA" id="ARBA00040883"/>
    </source>
</evidence>
<evidence type="ECO:0000256" key="13">
    <source>
        <dbReference type="ARBA" id="ARBA00022993"/>
    </source>
</evidence>
<feature type="binding site" evidence="16">
    <location>
        <position position="132"/>
    </location>
    <ligand>
        <name>ATP</name>
        <dbReference type="ChEBI" id="CHEBI:30616"/>
    </ligand>
</feature>
<keyword evidence="12 16" id="KW-0630">Potassium</keyword>
<comment type="catalytic activity">
    <reaction evidence="1 16">
        <text>(R)-pantothenate + ATP = (R)-4'-phosphopantothenate + ADP + H(+)</text>
        <dbReference type="Rhea" id="RHEA:16373"/>
        <dbReference type="ChEBI" id="CHEBI:10986"/>
        <dbReference type="ChEBI" id="CHEBI:15378"/>
        <dbReference type="ChEBI" id="CHEBI:29032"/>
        <dbReference type="ChEBI" id="CHEBI:30616"/>
        <dbReference type="ChEBI" id="CHEBI:456216"/>
        <dbReference type="EC" id="2.7.1.33"/>
    </reaction>
</comment>
<feature type="binding site" evidence="16">
    <location>
        <position position="185"/>
    </location>
    <ligand>
        <name>substrate</name>
    </ligand>
</feature>
<dbReference type="EMBL" id="PNIK01000006">
    <property type="protein sequence ID" value="PMP69117.1"/>
    <property type="molecule type" value="Genomic_DNA"/>
</dbReference>
<evidence type="ECO:0000256" key="8">
    <source>
        <dbReference type="ARBA" id="ARBA00022679"/>
    </source>
</evidence>
<sequence length="254" mass="27764">MLLTVDIGNTSTVCGIFEENGNLIAVFSFKTEIPVSSHEVLAKLKNFLDIYQIALKDIKGVCISCVVPPALHWWVEMGKKLLVREVLVADHQTVKIPIDLLYPCEVGGDRLVNALAGWEKYKTSLIIVDFGTAITFDCVSENGVYLGGAIAPGILISTEALFKKTAKLPKIDLSKPPSQAIGKDTVSALQSGLIYGFVGLTDYLVEKLSEEMGKSPKIIATGGLAKFIAPYSKKIEKIEPNLTLEGLYYLWKKK</sequence>
<accession>A0A2N7PQB8</accession>
<evidence type="ECO:0000256" key="4">
    <source>
        <dbReference type="ARBA" id="ARBA00005225"/>
    </source>
</evidence>
<keyword evidence="10 16" id="KW-0418">Kinase</keyword>
<organism evidence="17 19">
    <name type="scientific">Thermodesulfobacterium geofontis</name>
    <dbReference type="NCBI Taxonomy" id="1295609"/>
    <lineage>
        <taxon>Bacteria</taxon>
        <taxon>Pseudomonadati</taxon>
        <taxon>Thermodesulfobacteriota</taxon>
        <taxon>Thermodesulfobacteria</taxon>
        <taxon>Thermodesulfobacteriales</taxon>
        <taxon>Thermodesulfobacteriaceae</taxon>
        <taxon>Thermodesulfobacterium</taxon>
    </lineage>
</organism>
<feature type="binding site" evidence="16">
    <location>
        <begin position="6"/>
        <end position="13"/>
    </location>
    <ligand>
        <name>ATP</name>
        <dbReference type="ChEBI" id="CHEBI:30616"/>
    </ligand>
</feature>
<evidence type="ECO:0000256" key="5">
    <source>
        <dbReference type="ARBA" id="ARBA00011738"/>
    </source>
</evidence>
<evidence type="ECO:0000256" key="16">
    <source>
        <dbReference type="HAMAP-Rule" id="MF_01274"/>
    </source>
</evidence>
<evidence type="ECO:0000256" key="2">
    <source>
        <dbReference type="ARBA" id="ARBA00001958"/>
    </source>
</evidence>
<comment type="subcellular location">
    <subcellularLocation>
        <location evidence="3 16">Cytoplasm</location>
    </subcellularLocation>
</comment>
<dbReference type="GO" id="GO:0046872">
    <property type="term" value="F:metal ion binding"/>
    <property type="evidence" value="ECO:0007669"/>
    <property type="project" value="UniProtKB-KW"/>
</dbReference>
<protein>
    <recommendedName>
        <fullName evidence="15 16">Type III pantothenate kinase</fullName>
        <ecNumber evidence="6 16">2.7.1.33</ecNumber>
    </recommendedName>
    <alternativeName>
        <fullName evidence="16">PanK-III</fullName>
    </alternativeName>
    <alternativeName>
        <fullName evidence="16">Pantothenic acid kinase</fullName>
    </alternativeName>
</protein>
<evidence type="ECO:0000256" key="9">
    <source>
        <dbReference type="ARBA" id="ARBA00022741"/>
    </source>
</evidence>
<evidence type="ECO:0000256" key="3">
    <source>
        <dbReference type="ARBA" id="ARBA00004496"/>
    </source>
</evidence>
<feature type="binding site" evidence="16">
    <location>
        <position position="129"/>
    </location>
    <ligand>
        <name>K(+)</name>
        <dbReference type="ChEBI" id="CHEBI:29103"/>
    </ligand>
</feature>
<dbReference type="GO" id="GO:0015937">
    <property type="term" value="P:coenzyme A biosynthetic process"/>
    <property type="evidence" value="ECO:0007669"/>
    <property type="project" value="UniProtKB-UniRule"/>
</dbReference>
<keyword evidence="13 16" id="KW-0173">Coenzyme A biosynthesis</keyword>
<evidence type="ECO:0000256" key="1">
    <source>
        <dbReference type="ARBA" id="ARBA00001206"/>
    </source>
</evidence>
<dbReference type="PANTHER" id="PTHR34265:SF1">
    <property type="entry name" value="TYPE III PANTOTHENATE KINASE"/>
    <property type="match status" value="1"/>
</dbReference>
<keyword evidence="8 16" id="KW-0808">Transferase</keyword>
<dbReference type="PANTHER" id="PTHR34265">
    <property type="entry name" value="TYPE III PANTOTHENATE KINASE"/>
    <property type="match status" value="1"/>
</dbReference>
<dbReference type="NCBIfam" id="NF009855">
    <property type="entry name" value="PRK13321.1"/>
    <property type="match status" value="1"/>
</dbReference>
<comment type="cofactor">
    <cofactor evidence="2">
        <name>K(+)</name>
        <dbReference type="ChEBI" id="CHEBI:29103"/>
    </cofactor>
</comment>
<keyword evidence="16" id="KW-0479">Metal-binding</keyword>
<comment type="function">
    <text evidence="16">Catalyzes the phosphorylation of pantothenate (Pan), the first step in CoA biosynthesis.</text>
</comment>
<feature type="binding site" evidence="16">
    <location>
        <begin position="107"/>
        <end position="110"/>
    </location>
    <ligand>
        <name>substrate</name>
    </ligand>
</feature>
<evidence type="ECO:0000313" key="18">
    <source>
        <dbReference type="EMBL" id="PMP98155.1"/>
    </source>
</evidence>
<evidence type="ECO:0000256" key="6">
    <source>
        <dbReference type="ARBA" id="ARBA00012102"/>
    </source>
</evidence>
<dbReference type="InterPro" id="IPR004619">
    <property type="entry name" value="Type_III_PanK"/>
</dbReference>
<comment type="caution">
    <text evidence="17">The sequence shown here is derived from an EMBL/GenBank/DDBJ whole genome shotgun (WGS) entry which is preliminary data.</text>
</comment>
<comment type="subunit">
    <text evidence="5 16">Homodimer.</text>
</comment>
<dbReference type="SUPFAM" id="SSF53067">
    <property type="entry name" value="Actin-like ATPase domain"/>
    <property type="match status" value="2"/>
</dbReference>
<gene>
    <name evidence="16" type="primary">coaX</name>
    <name evidence="18" type="ORF">C0169_00360</name>
    <name evidence="17" type="ORF">C0190_00500</name>
</gene>
<evidence type="ECO:0000256" key="12">
    <source>
        <dbReference type="ARBA" id="ARBA00022958"/>
    </source>
</evidence>
<dbReference type="Proteomes" id="UP000235460">
    <property type="component" value="Unassembled WGS sequence"/>
</dbReference>
<evidence type="ECO:0000256" key="14">
    <source>
        <dbReference type="ARBA" id="ARBA00038036"/>
    </source>
</evidence>
<name>A0A2N7PQB8_9BACT</name>
<keyword evidence="11 16" id="KW-0067">ATP-binding</keyword>
<dbReference type="GO" id="GO:0005524">
    <property type="term" value="F:ATP binding"/>
    <property type="evidence" value="ECO:0007669"/>
    <property type="project" value="UniProtKB-UniRule"/>
</dbReference>
<keyword evidence="9 16" id="KW-0547">Nucleotide-binding</keyword>
<feature type="active site" description="Proton acceptor" evidence="16">
    <location>
        <position position="109"/>
    </location>
</feature>
<evidence type="ECO:0000256" key="10">
    <source>
        <dbReference type="ARBA" id="ARBA00022777"/>
    </source>
</evidence>
<evidence type="ECO:0000256" key="11">
    <source>
        <dbReference type="ARBA" id="ARBA00022840"/>
    </source>
</evidence>
<dbReference type="EMBL" id="PNJD01000018">
    <property type="protein sequence ID" value="PMP98155.1"/>
    <property type="molecule type" value="Genomic_DNA"/>
</dbReference>
<dbReference type="Pfam" id="PF03309">
    <property type="entry name" value="Pan_kinase"/>
    <property type="match status" value="1"/>
</dbReference>
<proteinExistence type="inferred from homology"/>
<dbReference type="InterPro" id="IPR043129">
    <property type="entry name" value="ATPase_NBD"/>
</dbReference>
<dbReference type="CDD" id="cd24015">
    <property type="entry name" value="ASKHA_NBD_PanK-III"/>
    <property type="match status" value="1"/>
</dbReference>
<dbReference type="EC" id="2.7.1.33" evidence="6 16"/>
<comment type="pathway">
    <text evidence="4 16">Cofactor biosynthesis; coenzyme A biosynthesis; CoA from (R)-pantothenate: step 1/5.</text>
</comment>
<dbReference type="Proteomes" id="UP000235619">
    <property type="component" value="Unassembled WGS sequence"/>
</dbReference>
<comment type="cofactor">
    <cofactor evidence="16">
        <name>NH4(+)</name>
        <dbReference type="ChEBI" id="CHEBI:28938"/>
    </cofactor>
    <cofactor evidence="16">
        <name>K(+)</name>
        <dbReference type="ChEBI" id="CHEBI:29103"/>
    </cofactor>
    <text evidence="16">A monovalent cation. Ammonium or potassium.</text>
</comment>
<dbReference type="HAMAP" id="MF_01274">
    <property type="entry name" value="Pantothen_kinase_3"/>
    <property type="match status" value="1"/>
</dbReference>
<keyword evidence="7 16" id="KW-0963">Cytoplasm</keyword>
<dbReference type="GO" id="GO:0004594">
    <property type="term" value="F:pantothenate kinase activity"/>
    <property type="evidence" value="ECO:0007669"/>
    <property type="project" value="UniProtKB-UniRule"/>
</dbReference>
<reference evidence="19 20" key="1">
    <citation type="submission" date="2018-01" db="EMBL/GenBank/DDBJ databases">
        <title>Metagenomic assembled genomes from two thermal pools in the Uzon Caldera, Kamchatka, Russia.</title>
        <authorList>
            <person name="Wilkins L."/>
            <person name="Ettinger C."/>
        </authorList>
    </citation>
    <scope>NUCLEOTIDE SEQUENCE [LARGE SCALE GENOMIC DNA]</scope>
    <source>
        <strain evidence="18">ARK-04</strain>
        <strain evidence="17">ZAV-08</strain>
    </source>
</reference>
<evidence type="ECO:0000313" key="20">
    <source>
        <dbReference type="Proteomes" id="UP000235619"/>
    </source>
</evidence>
<dbReference type="UniPathway" id="UPA00241">
    <property type="reaction ID" value="UER00352"/>
</dbReference>
<dbReference type="GO" id="GO:0005737">
    <property type="term" value="C:cytoplasm"/>
    <property type="evidence" value="ECO:0007669"/>
    <property type="project" value="UniProtKB-SubCell"/>
</dbReference>
<dbReference type="NCBIfam" id="TIGR00671">
    <property type="entry name" value="baf"/>
    <property type="match status" value="1"/>
</dbReference>